<evidence type="ECO:0008006" key="5">
    <source>
        <dbReference type="Google" id="ProtNLM"/>
    </source>
</evidence>
<protein>
    <recommendedName>
        <fullName evidence="5">HEAT repeat protein</fullName>
    </recommendedName>
</protein>
<evidence type="ECO:0000256" key="2">
    <source>
        <dbReference type="SAM" id="SignalP"/>
    </source>
</evidence>
<proteinExistence type="predicted"/>
<name>A0ABT3FWY3_9BACT</name>
<evidence type="ECO:0000313" key="4">
    <source>
        <dbReference type="Proteomes" id="UP001165653"/>
    </source>
</evidence>
<keyword evidence="2" id="KW-0732">Signal</keyword>
<comment type="caution">
    <text evidence="3">The sequence shown here is derived from an EMBL/GenBank/DDBJ whole genome shotgun (WGS) entry which is preliminary data.</text>
</comment>
<dbReference type="RefSeq" id="WP_264510127.1">
    <property type="nucleotide sequence ID" value="NZ_JAPDDR010000001.1"/>
</dbReference>
<keyword evidence="4" id="KW-1185">Reference proteome</keyword>
<accession>A0ABT3FWY3</accession>
<feature type="signal peptide" evidence="2">
    <location>
        <begin position="1"/>
        <end position="17"/>
    </location>
</feature>
<feature type="region of interest" description="Disordered" evidence="1">
    <location>
        <begin position="474"/>
        <end position="501"/>
    </location>
</feature>
<evidence type="ECO:0000313" key="3">
    <source>
        <dbReference type="EMBL" id="MCW1912072.1"/>
    </source>
</evidence>
<sequence>MPRVTPALLLTFTHALALGAGWIAYQTTQTDPPADKQTAPASDHSPRDKELSRRAQRIIDAARTAADQTYHRGLSPEDKEEIGQAIRSIRIPDDIPAALETIALSYHAEPGESGPLNPEAAALLYHWLARDPEAAFAWAKTLSGPVNGLVGDHLGKAFAMQAELQEPASLLPMLLVAEKHAQGRGMASILADRVARQHDATLIARVKASASKETWNEFMWCLPREWPADRSADFVQFAIDQDSLDIIAAFKPGPDLSWGHWMKNLLEDESVPESFREKLRNHPRLRQQMSVDTTLPLADRLALSGRPDTPQTRADIGRRDIENFLGNEDDWPRAVKLGEATAAEVLAAVTAANPDIAASSPDMVRDLVFSRLVKHDPAAAMSLLAALPPDERSQRALYAARTDLKDATPPTFLALLQQVPSDSPGQWEDRLDAWNRSSIYQHDWNGEHYTAWVKALPPGLDREMALYSLARRTEKQDPELAASLRAGITDPTLKSRLPAAP</sequence>
<gene>
    <name evidence="3" type="ORF">OJ996_00705</name>
</gene>
<dbReference type="Proteomes" id="UP001165653">
    <property type="component" value="Unassembled WGS sequence"/>
</dbReference>
<feature type="region of interest" description="Disordered" evidence="1">
    <location>
        <begin position="28"/>
        <end position="52"/>
    </location>
</feature>
<evidence type="ECO:0000256" key="1">
    <source>
        <dbReference type="SAM" id="MobiDB-lite"/>
    </source>
</evidence>
<organism evidence="3 4">
    <name type="scientific">Luteolibacter rhizosphaerae</name>
    <dbReference type="NCBI Taxonomy" id="2989719"/>
    <lineage>
        <taxon>Bacteria</taxon>
        <taxon>Pseudomonadati</taxon>
        <taxon>Verrucomicrobiota</taxon>
        <taxon>Verrucomicrobiia</taxon>
        <taxon>Verrucomicrobiales</taxon>
        <taxon>Verrucomicrobiaceae</taxon>
        <taxon>Luteolibacter</taxon>
    </lineage>
</organism>
<reference evidence="3" key="1">
    <citation type="submission" date="2022-10" db="EMBL/GenBank/DDBJ databases">
        <title>Luteolibacter sp. GHJ8, whole genome shotgun sequencing project.</title>
        <authorList>
            <person name="Zhao G."/>
            <person name="Shen L."/>
        </authorList>
    </citation>
    <scope>NUCLEOTIDE SEQUENCE</scope>
    <source>
        <strain evidence="3">GHJ8</strain>
    </source>
</reference>
<feature type="chain" id="PRO_5047018997" description="HEAT repeat protein" evidence="2">
    <location>
        <begin position="18"/>
        <end position="501"/>
    </location>
</feature>
<dbReference type="EMBL" id="JAPDDR010000001">
    <property type="protein sequence ID" value="MCW1912072.1"/>
    <property type="molecule type" value="Genomic_DNA"/>
</dbReference>